<evidence type="ECO:0000313" key="3">
    <source>
        <dbReference type="Proteomes" id="UP000867740"/>
    </source>
</evidence>
<comment type="caution">
    <text evidence="2">The sequence shown here is derived from an EMBL/GenBank/DDBJ whole genome shotgun (WGS) entry which is preliminary data.</text>
</comment>
<dbReference type="Pfam" id="PF07484">
    <property type="entry name" value="Collar"/>
    <property type="match status" value="1"/>
</dbReference>
<name>A0A9P3T8Z1_KLUIN</name>
<dbReference type="Proteomes" id="UP000867740">
    <property type="component" value="Unassembled WGS sequence"/>
</dbReference>
<dbReference type="AlphaFoldDB" id="A0A9P3T8Z1"/>
<feature type="domain" description="Phage tail collar" evidence="1">
    <location>
        <begin position="6"/>
        <end position="61"/>
    </location>
</feature>
<reference evidence="2" key="1">
    <citation type="journal article" date="2018" name="Genome Biol.">
        <title>SKESA: strategic k-mer extension for scrupulous assemblies.</title>
        <authorList>
            <person name="Souvorov A."/>
            <person name="Agarwala R."/>
            <person name="Lipman D.J."/>
        </authorList>
    </citation>
    <scope>NUCLEOTIDE SEQUENCE</scope>
    <source>
        <strain evidence="2">CAVp300</strain>
    </source>
</reference>
<reference evidence="2" key="2">
    <citation type="submission" date="2020-10" db="EMBL/GenBank/DDBJ databases">
        <authorList>
            <consortium name="NCBI Pathogen Detection Project"/>
        </authorList>
    </citation>
    <scope>NUCLEOTIDE SEQUENCE</scope>
    <source>
        <strain evidence="2">CAVp300</strain>
    </source>
</reference>
<evidence type="ECO:0000313" key="2">
    <source>
        <dbReference type="EMBL" id="HAT3582815.1"/>
    </source>
</evidence>
<accession>A0A9P3T8Z1</accession>
<evidence type="ECO:0000259" key="1">
    <source>
        <dbReference type="Pfam" id="PF07484"/>
    </source>
</evidence>
<organism evidence="2 3">
    <name type="scientific">Kluyvera intermedia</name>
    <name type="common">Enterobacter intermedius</name>
    <dbReference type="NCBI Taxonomy" id="61648"/>
    <lineage>
        <taxon>Bacteria</taxon>
        <taxon>Pseudomonadati</taxon>
        <taxon>Pseudomonadota</taxon>
        <taxon>Gammaproteobacteria</taxon>
        <taxon>Enterobacterales</taxon>
        <taxon>Enterobacteriaceae</taxon>
        <taxon>Kluyvera</taxon>
    </lineage>
</organism>
<dbReference type="Gene3D" id="3.90.1340.10">
    <property type="entry name" value="Phage tail collar domain"/>
    <property type="match status" value="1"/>
</dbReference>
<gene>
    <name evidence="2" type="ORF">I8531_003140</name>
</gene>
<dbReference type="InterPro" id="IPR037053">
    <property type="entry name" value="Phage_tail_collar_dom_sf"/>
</dbReference>
<dbReference type="SUPFAM" id="SSF88874">
    <property type="entry name" value="Receptor-binding domain of short tail fibre protein gp12"/>
    <property type="match status" value="1"/>
</dbReference>
<dbReference type="InterPro" id="IPR011083">
    <property type="entry name" value="Phage_tail_collar_dom"/>
</dbReference>
<sequence length="196" mass="20100">MEVYMGTILPFAFNYPPYGFALCYGQQYSVGQYQALYSLLGIFYGGNGTTTFNLPNLSGRMLIGSGPAQTDINMPAHNVGAKGGNSIAALTTANMPMHTHGTSNLKAQLLAGGTPVPATPASKPSTQASFIGASGGGTGLANIWSSTLSDPVSVGGMGMSGNLDPAGANAPFSVMNPFLAINFCIAIEGLYPPHND</sequence>
<dbReference type="EMBL" id="DACSUM010000025">
    <property type="protein sequence ID" value="HAT3582815.1"/>
    <property type="molecule type" value="Genomic_DNA"/>
</dbReference>
<protein>
    <submittedName>
        <fullName evidence="2">Phage tail protein</fullName>
    </submittedName>
</protein>
<proteinExistence type="predicted"/>
<dbReference type="RefSeq" id="WP_047370313.1">
    <property type="nucleotide sequence ID" value="NZ_CABMNU010000005.1"/>
</dbReference>